<organism evidence="14 15">
    <name type="scientific">Arachis hypogaea</name>
    <name type="common">Peanut</name>
    <dbReference type="NCBI Taxonomy" id="3818"/>
    <lineage>
        <taxon>Eukaryota</taxon>
        <taxon>Viridiplantae</taxon>
        <taxon>Streptophyta</taxon>
        <taxon>Embryophyta</taxon>
        <taxon>Tracheophyta</taxon>
        <taxon>Spermatophyta</taxon>
        <taxon>Magnoliopsida</taxon>
        <taxon>eudicotyledons</taxon>
        <taxon>Gunneridae</taxon>
        <taxon>Pentapetalae</taxon>
        <taxon>rosids</taxon>
        <taxon>fabids</taxon>
        <taxon>Fabales</taxon>
        <taxon>Fabaceae</taxon>
        <taxon>Papilionoideae</taxon>
        <taxon>50 kb inversion clade</taxon>
        <taxon>dalbergioids sensu lato</taxon>
        <taxon>Dalbergieae</taxon>
        <taxon>Pterocarpus clade</taxon>
        <taxon>Arachis</taxon>
    </lineage>
</organism>
<dbReference type="Proteomes" id="UP000289738">
    <property type="component" value="Chromosome A02"/>
</dbReference>
<keyword evidence="3 10" id="KW-0812">Transmembrane</keyword>
<comment type="caution">
    <text evidence="14">The sequence shown here is derived from an EMBL/GenBank/DDBJ whole genome shotgun (WGS) entry which is preliminary data.</text>
</comment>
<name>A0A445EJ60_ARAHY</name>
<dbReference type="SMART" id="SM00257">
    <property type="entry name" value="LysM"/>
    <property type="match status" value="1"/>
</dbReference>
<evidence type="ECO:0000256" key="3">
    <source>
        <dbReference type="ARBA" id="ARBA00022692"/>
    </source>
</evidence>
<dbReference type="AlphaFoldDB" id="A0A445EJ60"/>
<dbReference type="FunFam" id="1.10.510.10:FF:000468">
    <property type="entry name" value="PTI1-like tyrosine-protein kinase 3"/>
    <property type="match status" value="1"/>
</dbReference>
<dbReference type="Gene3D" id="3.10.350.10">
    <property type="entry name" value="LysM domain"/>
    <property type="match status" value="1"/>
</dbReference>
<dbReference type="Pfam" id="PF23473">
    <property type="entry name" value="LysM3_LYK4_5"/>
    <property type="match status" value="1"/>
</dbReference>
<dbReference type="PROSITE" id="PS51782">
    <property type="entry name" value="LYSM"/>
    <property type="match status" value="1"/>
</dbReference>
<reference evidence="14 15" key="1">
    <citation type="submission" date="2019-01" db="EMBL/GenBank/DDBJ databases">
        <title>Sequencing of cultivated peanut Arachis hypogaea provides insights into genome evolution and oil improvement.</title>
        <authorList>
            <person name="Chen X."/>
        </authorList>
    </citation>
    <scope>NUCLEOTIDE SEQUENCE [LARGE SCALE GENOMIC DNA]</scope>
    <source>
        <strain evidence="15">cv. Fuhuasheng</strain>
        <tissue evidence="14">Leaves</tissue>
    </source>
</reference>
<evidence type="ECO:0000256" key="1">
    <source>
        <dbReference type="ARBA" id="ARBA00004162"/>
    </source>
</evidence>
<feature type="transmembrane region" description="Helical" evidence="10">
    <location>
        <begin position="674"/>
        <end position="694"/>
    </location>
</feature>
<dbReference type="Pfam" id="PF00069">
    <property type="entry name" value="Pkinase"/>
    <property type="match status" value="1"/>
</dbReference>
<dbReference type="InterPro" id="IPR000719">
    <property type="entry name" value="Prot_kinase_dom"/>
</dbReference>
<keyword evidence="6" id="KW-0067">ATP-binding</keyword>
<dbReference type="PANTHER" id="PTHR45927:SF7">
    <property type="entry name" value="LYSM-DOMAIN RECEPTOR-LIKE KINASE"/>
    <property type="match status" value="1"/>
</dbReference>
<keyword evidence="9" id="KW-1015">Disulfide bond</keyword>
<dbReference type="GO" id="GO:0005886">
    <property type="term" value="C:plasma membrane"/>
    <property type="evidence" value="ECO:0007669"/>
    <property type="project" value="UniProtKB-SubCell"/>
</dbReference>
<dbReference type="GO" id="GO:0004672">
    <property type="term" value="F:protein kinase activity"/>
    <property type="evidence" value="ECO:0007669"/>
    <property type="project" value="InterPro"/>
</dbReference>
<dbReference type="Pfam" id="PF04765">
    <property type="entry name" value="TOD1_MUCI70"/>
    <property type="match status" value="1"/>
</dbReference>
<dbReference type="Gene3D" id="1.10.510.10">
    <property type="entry name" value="Transferase(Phosphotransferase) domain 1"/>
    <property type="match status" value="1"/>
</dbReference>
<gene>
    <name evidence="14" type="ORF">Ahy_A02g010096</name>
</gene>
<dbReference type="PANTHER" id="PTHR45927">
    <property type="entry name" value="LYSM-DOMAIN RECEPTOR-LIKE KINASE-RELATED"/>
    <property type="match status" value="1"/>
</dbReference>
<dbReference type="GO" id="GO:0005524">
    <property type="term" value="F:ATP binding"/>
    <property type="evidence" value="ECO:0007669"/>
    <property type="project" value="UniProtKB-KW"/>
</dbReference>
<dbReference type="InterPro" id="IPR011009">
    <property type="entry name" value="Kinase-like_dom_sf"/>
</dbReference>
<evidence type="ECO:0000256" key="9">
    <source>
        <dbReference type="ARBA" id="ARBA00023157"/>
    </source>
</evidence>
<feature type="domain" description="LysM" evidence="13">
    <location>
        <begin position="195"/>
        <end position="240"/>
    </location>
</feature>
<keyword evidence="5" id="KW-0547">Nucleotide-binding</keyword>
<evidence type="ECO:0008006" key="16">
    <source>
        <dbReference type="Google" id="ProtNLM"/>
    </source>
</evidence>
<dbReference type="InterPro" id="IPR048354">
    <property type="entry name" value="TOD1_MUCI70_glycTrfase_dom"/>
</dbReference>
<dbReference type="Pfam" id="PF23446">
    <property type="entry name" value="LysM1_NFP_LYK"/>
    <property type="match status" value="1"/>
</dbReference>
<evidence type="ECO:0000256" key="10">
    <source>
        <dbReference type="SAM" id="Phobius"/>
    </source>
</evidence>
<dbReference type="InterPro" id="IPR056561">
    <property type="entry name" value="NFP_LYK_LysM1"/>
</dbReference>
<evidence type="ECO:0000259" key="13">
    <source>
        <dbReference type="PROSITE" id="PS51782"/>
    </source>
</evidence>
<dbReference type="STRING" id="3818.A0A445EJ60"/>
<accession>A0A445EJ60</accession>
<dbReference type="EMBL" id="SDMP01000002">
    <property type="protein sequence ID" value="RYR75454.1"/>
    <property type="molecule type" value="Genomic_DNA"/>
</dbReference>
<feature type="transmembrane region" description="Helical" evidence="10">
    <location>
        <begin position="279"/>
        <end position="302"/>
    </location>
</feature>
<evidence type="ECO:0000256" key="2">
    <source>
        <dbReference type="ARBA" id="ARBA00022475"/>
    </source>
</evidence>
<keyword evidence="15" id="KW-1185">Reference proteome</keyword>
<evidence type="ECO:0000313" key="14">
    <source>
        <dbReference type="EMBL" id="RYR75454.1"/>
    </source>
</evidence>
<sequence length="1086" mass="123247">MDNTIVLFTLSFLLVSSNGIMSQQNYSGNSVLNCNNNDAEGPSSDFLYTCNGFQKSCLAFLIFKSQTPHNTIATISNLTSSNPEDLARFNNATHSTLFRTGKEVIVPLNCSCPTTEHDDDYDEYYQAQTTYVLPKDPTYFTTANDTFQGLTTCDSLQRYNPYGVLDLHPGMVLHVPLRCACPTARQAVSGTKYLLTYSVNWGDNISNIATRFHVNASSMVDANGFSSENEMLYPFTTVLIPLTSEPNSTITKVQNGQPPSPTTLYTVRNDKTKTKRKRIIVALTSSSSFLFFLFVVVSLVFVRRKRLEIFFRGDRKGRTKQVFAEQIREGLASIELLSKVYKFDEIKEATENFSASNRIKGSVYRGVFGKEKEIMAIKKMNLGASKEVNLLGRINHFNLIKLEGYCEKDGSFYLVFEYMENGCLREWLGRRNRTTEHQCWRKRIRIAVDIANGLEYLHNFTDPCYVHKAINTDNILLNKDLRAKIANFTLAKESDREVTSSCSYYTSHVVGTRGYMAPEYLDSGRVTSKMDVYAFGVVLLELITGKDSIIVQDDGSETMLSSIILNLIDKDDAEEKLSLFIDPSLVGNSEKVYAIQLVKLSLACLVEEPSRRPNMAEIFYFSMYNKNSVSIPISDHESDEHGGVRVHTRRKRKIVIHRGNHDFREKVLRKLLRHWILIIILLASALFVFEAFTIGRKPDSTVTSELRTPNKNGGINSQLALGKEPQHDNLNRLDPPRCLKLLPVEELEHLDIPVTEESNGPVNQVLYVSEGESSFVGRNATFSLARFNLFTGNQTLEQRDTSFEIKESMMVHCGFYSLNGGFKISDEDKTYMQACEVVVSTCAFGGGDDLYQPIGMSEASLKKVCYVAFWDEITLRAQELADHRIGENGFIGKWRVVIVRDLPFVDQRLNGKIPKMLSHRLFPQAKYSLWVDSKSQFRRDPLGVLEALLWRPHSVFAISEHGARSSVYDEAKAVVKKNKAKPEEVEVQLNQYRKDGLPEVKRFSGKKALCEASVIVRKHTPLTNLLMCLWFNEVVRFTSRDQLSFPYVLWRLNAFKYINAFPVCTRKDLVNSMGHIRKAKPLQLQR</sequence>
<keyword evidence="7 10" id="KW-1133">Transmembrane helix</keyword>
<proteinExistence type="predicted"/>
<keyword evidence="8 10" id="KW-0472">Membrane</keyword>
<dbReference type="InterPro" id="IPR036779">
    <property type="entry name" value="LysM_dom_sf"/>
</dbReference>
<evidence type="ECO:0000256" key="7">
    <source>
        <dbReference type="ARBA" id="ARBA00022989"/>
    </source>
</evidence>
<protein>
    <recommendedName>
        <fullName evidence="16">Protein kinase domain-containing protein</fullName>
    </recommendedName>
</protein>
<evidence type="ECO:0000256" key="4">
    <source>
        <dbReference type="ARBA" id="ARBA00022729"/>
    </source>
</evidence>
<evidence type="ECO:0000256" key="11">
    <source>
        <dbReference type="SAM" id="SignalP"/>
    </source>
</evidence>
<feature type="domain" description="Protein kinase" evidence="12">
    <location>
        <begin position="353"/>
        <end position="624"/>
    </location>
</feature>
<dbReference type="InterPro" id="IPR052611">
    <property type="entry name" value="Plant_RLK_LysM"/>
</dbReference>
<comment type="subcellular location">
    <subcellularLocation>
        <location evidence="1">Cell membrane</location>
        <topology evidence="1">Single-pass membrane protein</topology>
    </subcellularLocation>
</comment>
<keyword evidence="4 11" id="KW-0732">Signal</keyword>
<dbReference type="InterPro" id="IPR056562">
    <property type="entry name" value="LysM2_CERK1_LYK3_4_5"/>
</dbReference>
<dbReference type="GO" id="GO:0051707">
    <property type="term" value="P:response to other organism"/>
    <property type="evidence" value="ECO:0007669"/>
    <property type="project" value="UniProtKB-ARBA"/>
</dbReference>
<evidence type="ECO:0000313" key="15">
    <source>
        <dbReference type="Proteomes" id="UP000289738"/>
    </source>
</evidence>
<evidence type="ECO:0000256" key="6">
    <source>
        <dbReference type="ARBA" id="ARBA00022840"/>
    </source>
</evidence>
<dbReference type="InterPro" id="IPR018392">
    <property type="entry name" value="LysM"/>
</dbReference>
<dbReference type="InterPro" id="IPR056563">
    <property type="entry name" value="LysM3_LYK4_5"/>
</dbReference>
<dbReference type="PROSITE" id="PS50011">
    <property type="entry name" value="PROTEIN_KINASE_DOM"/>
    <property type="match status" value="1"/>
</dbReference>
<evidence type="ECO:0000259" key="12">
    <source>
        <dbReference type="PROSITE" id="PS50011"/>
    </source>
</evidence>
<feature type="signal peptide" evidence="11">
    <location>
        <begin position="1"/>
        <end position="22"/>
    </location>
</feature>
<dbReference type="Pfam" id="PF23472">
    <property type="entry name" value="LysM2_CERK1_LYK3_4_5"/>
    <property type="match status" value="1"/>
</dbReference>
<keyword evidence="2" id="KW-1003">Cell membrane</keyword>
<evidence type="ECO:0000256" key="8">
    <source>
        <dbReference type="ARBA" id="ARBA00023136"/>
    </source>
</evidence>
<evidence type="ECO:0000256" key="5">
    <source>
        <dbReference type="ARBA" id="ARBA00022741"/>
    </source>
</evidence>
<dbReference type="Gene3D" id="3.30.200.20">
    <property type="entry name" value="Phosphorylase Kinase, domain 1"/>
    <property type="match status" value="1"/>
</dbReference>
<dbReference type="SUPFAM" id="SSF56112">
    <property type="entry name" value="Protein kinase-like (PK-like)"/>
    <property type="match status" value="1"/>
</dbReference>
<feature type="chain" id="PRO_5019555826" description="Protein kinase domain-containing protein" evidence="11">
    <location>
        <begin position="23"/>
        <end position="1086"/>
    </location>
</feature>